<protein>
    <submittedName>
        <fullName evidence="3">Nucleotide-binding universal stress protein, UspA family</fullName>
    </submittedName>
</protein>
<dbReference type="PANTHER" id="PTHR31964">
    <property type="entry name" value="ADENINE NUCLEOTIDE ALPHA HYDROLASES-LIKE SUPERFAMILY PROTEIN"/>
    <property type="match status" value="1"/>
</dbReference>
<dbReference type="InterPro" id="IPR006015">
    <property type="entry name" value="Universal_stress_UspA"/>
</dbReference>
<sequence>MVAPVVVGIDGSEQALGAVRAAALQARHRGRPLRVVHAFIWPSLHVGVGPVAEDMPGTGLRNHAEDLLAEAAAEAGQVAPGVAVTTALVDGAATPVLLHESREAALLVLGDRGLGGVSGLIIGSVAVHASAHAHCPVLVVRGDEHPGGPVVVGVDGSEGSRLAVAAAFEQSALLGADLVAVLAGDDGPGGRLLLSEALAGWGERYPEVTVRAEAVRENARHVLIERSGTARLVVVGARGRDTFKGLVLGSVSQALLHHAACPVEVVRAVAAAPEPGEPSDNVDVFLDRPANAVSGLVPDRELLAELLDDLRASQVDVSGVVVLHGPEGVRILDSDGSGHGWHSRFVRFFQNWGYDDAILNLYDEGLRKGEVAFMIPAGPDERHEIARLARRRQGHAVHYFGPERAESLSGP</sequence>
<evidence type="ECO:0000313" key="4">
    <source>
        <dbReference type="Proteomes" id="UP000219612"/>
    </source>
</evidence>
<dbReference type="PANTHER" id="PTHR31964:SF113">
    <property type="entry name" value="USPA DOMAIN-CONTAINING PROTEIN"/>
    <property type="match status" value="1"/>
</dbReference>
<dbReference type="Gene3D" id="3.40.50.620">
    <property type="entry name" value="HUPs"/>
    <property type="match status" value="2"/>
</dbReference>
<evidence type="ECO:0000256" key="1">
    <source>
        <dbReference type="ARBA" id="ARBA00008791"/>
    </source>
</evidence>
<reference evidence="3 4" key="1">
    <citation type="submission" date="2017-09" db="EMBL/GenBank/DDBJ databases">
        <authorList>
            <person name="Ehlers B."/>
            <person name="Leendertz F.H."/>
        </authorList>
    </citation>
    <scope>NUCLEOTIDE SEQUENCE [LARGE SCALE GENOMIC DNA]</scope>
    <source>
        <strain evidence="3 4">CGMCC 4.6857</strain>
    </source>
</reference>
<dbReference type="Pfam" id="PF00582">
    <property type="entry name" value="Usp"/>
    <property type="match status" value="2"/>
</dbReference>
<dbReference type="AlphaFoldDB" id="A0A285I2X3"/>
<name>A0A285I2X3_9ACTN</name>
<keyword evidence="4" id="KW-1185">Reference proteome</keyword>
<dbReference type="EMBL" id="OBDY01000006">
    <property type="protein sequence ID" value="SNY42298.1"/>
    <property type="molecule type" value="Genomic_DNA"/>
</dbReference>
<dbReference type="Proteomes" id="UP000219612">
    <property type="component" value="Unassembled WGS sequence"/>
</dbReference>
<dbReference type="InterPro" id="IPR014729">
    <property type="entry name" value="Rossmann-like_a/b/a_fold"/>
</dbReference>
<gene>
    <name evidence="3" type="ORF">SAMN05421748_106274</name>
</gene>
<dbReference type="SUPFAM" id="SSF52402">
    <property type="entry name" value="Adenine nucleotide alpha hydrolases-like"/>
    <property type="match status" value="2"/>
</dbReference>
<accession>A0A285I2X3</accession>
<feature type="domain" description="UspA" evidence="2">
    <location>
        <begin position="149"/>
        <end position="267"/>
    </location>
</feature>
<evidence type="ECO:0000259" key="2">
    <source>
        <dbReference type="Pfam" id="PF00582"/>
    </source>
</evidence>
<dbReference type="PRINTS" id="PR01438">
    <property type="entry name" value="UNVRSLSTRESS"/>
</dbReference>
<proteinExistence type="inferred from homology"/>
<comment type="similarity">
    <text evidence="1">Belongs to the universal stress protein A family.</text>
</comment>
<dbReference type="OrthoDB" id="3404132at2"/>
<evidence type="ECO:0000313" key="3">
    <source>
        <dbReference type="EMBL" id="SNY42298.1"/>
    </source>
</evidence>
<dbReference type="InterPro" id="IPR006016">
    <property type="entry name" value="UspA"/>
</dbReference>
<feature type="domain" description="UspA" evidence="2">
    <location>
        <begin position="2"/>
        <end position="141"/>
    </location>
</feature>
<organism evidence="3 4">
    <name type="scientific">Paractinoplanes atraurantiacus</name>
    <dbReference type="NCBI Taxonomy" id="1036182"/>
    <lineage>
        <taxon>Bacteria</taxon>
        <taxon>Bacillati</taxon>
        <taxon>Actinomycetota</taxon>
        <taxon>Actinomycetes</taxon>
        <taxon>Micromonosporales</taxon>
        <taxon>Micromonosporaceae</taxon>
        <taxon>Paractinoplanes</taxon>
    </lineage>
</organism>